<accession>A0A0K1EIP0</accession>
<evidence type="ECO:0000313" key="3">
    <source>
        <dbReference type="EMBL" id="AKT40725.1"/>
    </source>
</evidence>
<dbReference type="InterPro" id="IPR036291">
    <property type="entry name" value="NAD(P)-bd_dom_sf"/>
</dbReference>
<dbReference type="KEGG" id="ccro:CMC5_048810"/>
<reference evidence="3 4" key="1">
    <citation type="submission" date="2015-07" db="EMBL/GenBank/DDBJ databases">
        <title>Genome analysis of myxobacterium Chondromyces crocatus Cm c5 reveals a high potential for natural compound synthesis and the genetic basis for the loss of fruiting body formation.</title>
        <authorList>
            <person name="Zaburannyi N."/>
            <person name="Bunk B."/>
            <person name="Maier J."/>
            <person name="Overmann J."/>
            <person name="Mueller R."/>
        </authorList>
    </citation>
    <scope>NUCLEOTIDE SEQUENCE [LARGE SCALE GENOMIC DNA]</scope>
    <source>
        <strain evidence="3 4">Cm c5</strain>
    </source>
</reference>
<dbReference type="Proteomes" id="UP000067626">
    <property type="component" value="Chromosome"/>
</dbReference>
<keyword evidence="2" id="KW-0560">Oxidoreductase</keyword>
<evidence type="ECO:0000256" key="1">
    <source>
        <dbReference type="ARBA" id="ARBA00006484"/>
    </source>
</evidence>
<keyword evidence="4" id="KW-1185">Reference proteome</keyword>
<sequence>MSAPRRVLVVGATGHLGSAIARALARRGDQVVLTARDAERLEALAHELAHLTIPHPPPPRMISADLRAPEGPAHLADAVLATGGLDDLVLAGGPFPRTPLNALSREALLDALTVHTVAPLLLANALAEQLTLSNGAIVALSDAGVTRPYPNHLAYLAAKGALEAGLRALATELAPRVRVNALALGIVTDPESGHDPARATRLAARTPMGRFGTPEEVAHATLALLDATWTTGEVWGVGR</sequence>
<dbReference type="EMBL" id="CP012159">
    <property type="protein sequence ID" value="AKT40725.1"/>
    <property type="molecule type" value="Genomic_DNA"/>
</dbReference>
<dbReference type="STRING" id="52.CMC5_048810"/>
<dbReference type="SUPFAM" id="SSF51735">
    <property type="entry name" value="NAD(P)-binding Rossmann-fold domains"/>
    <property type="match status" value="1"/>
</dbReference>
<dbReference type="PANTHER" id="PTHR43639">
    <property type="entry name" value="OXIDOREDUCTASE, SHORT-CHAIN DEHYDROGENASE/REDUCTASE FAMILY (AFU_ORTHOLOGUE AFUA_5G02870)"/>
    <property type="match status" value="1"/>
</dbReference>
<dbReference type="Pfam" id="PF13561">
    <property type="entry name" value="adh_short_C2"/>
    <property type="match status" value="1"/>
</dbReference>
<dbReference type="CDD" id="cd05233">
    <property type="entry name" value="SDR_c"/>
    <property type="match status" value="1"/>
</dbReference>
<evidence type="ECO:0000256" key="2">
    <source>
        <dbReference type="ARBA" id="ARBA00023002"/>
    </source>
</evidence>
<evidence type="ECO:0008006" key="5">
    <source>
        <dbReference type="Google" id="ProtNLM"/>
    </source>
</evidence>
<name>A0A0K1EIP0_CHOCO</name>
<dbReference type="PANTHER" id="PTHR43639:SF1">
    <property type="entry name" value="SHORT-CHAIN DEHYDROGENASE_REDUCTASE FAMILY PROTEIN"/>
    <property type="match status" value="1"/>
</dbReference>
<organism evidence="3 4">
    <name type="scientific">Chondromyces crocatus</name>
    <dbReference type="NCBI Taxonomy" id="52"/>
    <lineage>
        <taxon>Bacteria</taxon>
        <taxon>Pseudomonadati</taxon>
        <taxon>Myxococcota</taxon>
        <taxon>Polyangia</taxon>
        <taxon>Polyangiales</taxon>
        <taxon>Polyangiaceae</taxon>
        <taxon>Chondromyces</taxon>
    </lineage>
</organism>
<dbReference type="PRINTS" id="PR00081">
    <property type="entry name" value="GDHRDH"/>
</dbReference>
<dbReference type="InterPro" id="IPR002347">
    <property type="entry name" value="SDR_fam"/>
</dbReference>
<protein>
    <recommendedName>
        <fullName evidence="5">Short-chain dehydrogenase</fullName>
    </recommendedName>
</protein>
<dbReference type="Gene3D" id="3.40.50.720">
    <property type="entry name" value="NAD(P)-binding Rossmann-like Domain"/>
    <property type="match status" value="1"/>
</dbReference>
<gene>
    <name evidence="3" type="ORF">CMC5_048810</name>
</gene>
<comment type="similarity">
    <text evidence="1">Belongs to the short-chain dehydrogenases/reductases (SDR) family.</text>
</comment>
<dbReference type="GO" id="GO:0016491">
    <property type="term" value="F:oxidoreductase activity"/>
    <property type="evidence" value="ECO:0007669"/>
    <property type="project" value="UniProtKB-KW"/>
</dbReference>
<evidence type="ECO:0000313" key="4">
    <source>
        <dbReference type="Proteomes" id="UP000067626"/>
    </source>
</evidence>
<dbReference type="AlphaFoldDB" id="A0A0K1EIP0"/>
<proteinExistence type="inferred from homology"/>
<dbReference type="RefSeq" id="WP_050432617.1">
    <property type="nucleotide sequence ID" value="NZ_CP012159.1"/>
</dbReference>